<dbReference type="Pfam" id="PF07690">
    <property type="entry name" value="MFS_1"/>
    <property type="match status" value="1"/>
</dbReference>
<protein>
    <submittedName>
        <fullName evidence="4">Major facilitator superfamily domain-containing 8-like</fullName>
    </submittedName>
</protein>
<name>A0A7D9LHY7_PARCT</name>
<reference evidence="4" key="1">
    <citation type="submission" date="2020-04" db="EMBL/GenBank/DDBJ databases">
        <authorList>
            <person name="Alioto T."/>
            <person name="Alioto T."/>
            <person name="Gomez Garrido J."/>
        </authorList>
    </citation>
    <scope>NUCLEOTIDE SEQUENCE</scope>
    <source>
        <strain evidence="4">A484AB</strain>
    </source>
</reference>
<proteinExistence type="predicted"/>
<feature type="transmembrane region" description="Helical" evidence="2">
    <location>
        <begin position="118"/>
        <end position="139"/>
    </location>
</feature>
<keyword evidence="2" id="KW-1133">Transmembrane helix</keyword>
<evidence type="ECO:0000313" key="4">
    <source>
        <dbReference type="EMBL" id="CAB4030808.1"/>
    </source>
</evidence>
<dbReference type="Gene3D" id="1.20.1250.20">
    <property type="entry name" value="MFS general substrate transporter like domains"/>
    <property type="match status" value="1"/>
</dbReference>
<feature type="transmembrane region" description="Helical" evidence="2">
    <location>
        <begin position="176"/>
        <end position="197"/>
    </location>
</feature>
<keyword evidence="3" id="KW-0732">Signal</keyword>
<dbReference type="AlphaFoldDB" id="A0A7D9LHY7"/>
<dbReference type="EMBL" id="CACRXK020017157">
    <property type="protein sequence ID" value="CAB4030808.1"/>
    <property type="molecule type" value="Genomic_DNA"/>
</dbReference>
<evidence type="ECO:0000256" key="2">
    <source>
        <dbReference type="SAM" id="Phobius"/>
    </source>
</evidence>
<feature type="chain" id="PRO_5043714215" evidence="3">
    <location>
        <begin position="19"/>
        <end position="213"/>
    </location>
</feature>
<dbReference type="InterPro" id="IPR011701">
    <property type="entry name" value="MFS"/>
</dbReference>
<evidence type="ECO:0000256" key="1">
    <source>
        <dbReference type="SAM" id="MobiDB-lite"/>
    </source>
</evidence>
<keyword evidence="5" id="KW-1185">Reference proteome</keyword>
<comment type="caution">
    <text evidence="4">The sequence shown here is derived from an EMBL/GenBank/DDBJ whole genome shotgun (WGS) entry which is preliminary data.</text>
</comment>
<sequence>MALMWILATGIMFVFVYDLSHEMRKERGYEPVSDGPSEEHFSKKEQLQEGYTTESPEDKGDDMTSSPFINEDVIKTKEIDDNSIFPDDSKKSSSGLFRDAAIILLVAERMLHWSEDNVTFLFTIWSVEITIFGIVLLILSRKISDRHLILISAIFGCLASVGVIPLAFSSPTSNRAYYSLLVTIALDGIASAVINAVGRSSISKHTNPDNQGM</sequence>
<keyword evidence="2" id="KW-0812">Transmembrane</keyword>
<dbReference type="InterPro" id="IPR036259">
    <property type="entry name" value="MFS_trans_sf"/>
</dbReference>
<dbReference type="GO" id="GO:0022857">
    <property type="term" value="F:transmembrane transporter activity"/>
    <property type="evidence" value="ECO:0007669"/>
    <property type="project" value="InterPro"/>
</dbReference>
<organism evidence="4 5">
    <name type="scientific">Paramuricea clavata</name>
    <name type="common">Red gorgonian</name>
    <name type="synonym">Violescent sea-whip</name>
    <dbReference type="NCBI Taxonomy" id="317549"/>
    <lineage>
        <taxon>Eukaryota</taxon>
        <taxon>Metazoa</taxon>
        <taxon>Cnidaria</taxon>
        <taxon>Anthozoa</taxon>
        <taxon>Octocorallia</taxon>
        <taxon>Malacalcyonacea</taxon>
        <taxon>Plexauridae</taxon>
        <taxon>Paramuricea</taxon>
    </lineage>
</organism>
<evidence type="ECO:0000256" key="3">
    <source>
        <dbReference type="SAM" id="SignalP"/>
    </source>
</evidence>
<keyword evidence="2" id="KW-0472">Membrane</keyword>
<feature type="non-terminal residue" evidence="4">
    <location>
        <position position="1"/>
    </location>
</feature>
<dbReference type="OrthoDB" id="370281at2759"/>
<gene>
    <name evidence="4" type="ORF">PACLA_8A023852</name>
</gene>
<feature type="region of interest" description="Disordered" evidence="1">
    <location>
        <begin position="28"/>
        <end position="66"/>
    </location>
</feature>
<dbReference type="Proteomes" id="UP001152795">
    <property type="component" value="Unassembled WGS sequence"/>
</dbReference>
<feature type="compositionally biased region" description="Basic and acidic residues" evidence="1">
    <location>
        <begin position="37"/>
        <end position="47"/>
    </location>
</feature>
<feature type="signal peptide" evidence="3">
    <location>
        <begin position="1"/>
        <end position="18"/>
    </location>
</feature>
<dbReference type="SUPFAM" id="SSF103473">
    <property type="entry name" value="MFS general substrate transporter"/>
    <property type="match status" value="1"/>
</dbReference>
<evidence type="ECO:0000313" key="5">
    <source>
        <dbReference type="Proteomes" id="UP001152795"/>
    </source>
</evidence>
<accession>A0A7D9LHY7</accession>
<feature type="transmembrane region" description="Helical" evidence="2">
    <location>
        <begin position="148"/>
        <end position="170"/>
    </location>
</feature>